<keyword evidence="2" id="KW-1185">Reference proteome</keyword>
<protein>
    <submittedName>
        <fullName evidence="1">Uncharacterized protein</fullName>
    </submittedName>
</protein>
<dbReference type="AlphaFoldDB" id="A0A0L0SFP4"/>
<accession>A0A0L0SFP4</accession>
<sequence>MVLFHKHKIVDALVSRLVPDAPLSLEPLLSLTANLAKDLRHELFEFLPEIITALMPLLRVRDSDVIEVRIPLQILTACPHLTGKS</sequence>
<reference evidence="1 2" key="2">
    <citation type="submission" date="2009-11" db="EMBL/GenBank/DDBJ databases">
        <title>The Genome Sequence of Allomyces macrogynus strain ATCC 38327.</title>
        <authorList>
            <consortium name="The Broad Institute Genome Sequencing Platform"/>
            <person name="Russ C."/>
            <person name="Cuomo C."/>
            <person name="Shea T."/>
            <person name="Young S.K."/>
            <person name="Zeng Q."/>
            <person name="Koehrsen M."/>
            <person name="Haas B."/>
            <person name="Borodovsky M."/>
            <person name="Guigo R."/>
            <person name="Alvarado L."/>
            <person name="Berlin A."/>
            <person name="Borenstein D."/>
            <person name="Chen Z."/>
            <person name="Engels R."/>
            <person name="Freedman E."/>
            <person name="Gellesch M."/>
            <person name="Goldberg J."/>
            <person name="Griggs A."/>
            <person name="Gujja S."/>
            <person name="Heiman D."/>
            <person name="Hepburn T."/>
            <person name="Howarth C."/>
            <person name="Jen D."/>
            <person name="Larson L."/>
            <person name="Lewis B."/>
            <person name="Mehta T."/>
            <person name="Park D."/>
            <person name="Pearson M."/>
            <person name="Roberts A."/>
            <person name="Saif S."/>
            <person name="Shenoy N."/>
            <person name="Sisk P."/>
            <person name="Stolte C."/>
            <person name="Sykes S."/>
            <person name="Walk T."/>
            <person name="White J."/>
            <person name="Yandava C."/>
            <person name="Burger G."/>
            <person name="Gray M.W."/>
            <person name="Holland P.W.H."/>
            <person name="King N."/>
            <person name="Lang F.B.F."/>
            <person name="Roger A.J."/>
            <person name="Ruiz-Trillo I."/>
            <person name="Lander E."/>
            <person name="Nusbaum C."/>
        </authorList>
    </citation>
    <scope>NUCLEOTIDE SEQUENCE [LARGE SCALE GENOMIC DNA]</scope>
    <source>
        <strain evidence="1 2">ATCC 38327</strain>
    </source>
</reference>
<organism evidence="1 2">
    <name type="scientific">Allomyces macrogynus (strain ATCC 38327)</name>
    <name type="common">Allomyces javanicus var. macrogynus</name>
    <dbReference type="NCBI Taxonomy" id="578462"/>
    <lineage>
        <taxon>Eukaryota</taxon>
        <taxon>Fungi</taxon>
        <taxon>Fungi incertae sedis</taxon>
        <taxon>Blastocladiomycota</taxon>
        <taxon>Blastocladiomycetes</taxon>
        <taxon>Blastocladiales</taxon>
        <taxon>Blastocladiaceae</taxon>
        <taxon>Allomyces</taxon>
    </lineage>
</organism>
<dbReference type="PANTHER" id="PTHR17695">
    <property type="entry name" value="SMALL SUBUNIT PROCESSOME COMPONENT 20 HOMOLOG"/>
    <property type="match status" value="1"/>
</dbReference>
<evidence type="ECO:0000313" key="1">
    <source>
        <dbReference type="EMBL" id="KNE61338.1"/>
    </source>
</evidence>
<gene>
    <name evidence="1" type="ORF">AMAG_18614</name>
</gene>
<reference evidence="1 2" key="1">
    <citation type="submission" date="2009-11" db="EMBL/GenBank/DDBJ databases">
        <title>Annotation of Allomyces macrogynus ATCC 38327.</title>
        <authorList>
            <consortium name="The Broad Institute Genome Sequencing Platform"/>
            <person name="Russ C."/>
            <person name="Cuomo C."/>
            <person name="Burger G."/>
            <person name="Gray M.W."/>
            <person name="Holland P.W.H."/>
            <person name="King N."/>
            <person name="Lang F.B.F."/>
            <person name="Roger A.J."/>
            <person name="Ruiz-Trillo I."/>
            <person name="Young S.K."/>
            <person name="Zeng Q."/>
            <person name="Gargeya S."/>
            <person name="Fitzgerald M."/>
            <person name="Haas B."/>
            <person name="Abouelleil A."/>
            <person name="Alvarado L."/>
            <person name="Arachchi H.M."/>
            <person name="Berlin A."/>
            <person name="Chapman S.B."/>
            <person name="Gearin G."/>
            <person name="Goldberg J."/>
            <person name="Griggs A."/>
            <person name="Gujja S."/>
            <person name="Hansen M."/>
            <person name="Heiman D."/>
            <person name="Howarth C."/>
            <person name="Larimer J."/>
            <person name="Lui A."/>
            <person name="MacDonald P.J.P."/>
            <person name="McCowen C."/>
            <person name="Montmayeur A."/>
            <person name="Murphy C."/>
            <person name="Neiman D."/>
            <person name="Pearson M."/>
            <person name="Priest M."/>
            <person name="Roberts A."/>
            <person name="Saif S."/>
            <person name="Shea T."/>
            <person name="Sisk P."/>
            <person name="Stolte C."/>
            <person name="Sykes S."/>
            <person name="Wortman J."/>
            <person name="Nusbaum C."/>
            <person name="Birren B."/>
        </authorList>
    </citation>
    <scope>NUCLEOTIDE SEQUENCE [LARGE SCALE GENOMIC DNA]</scope>
    <source>
        <strain evidence="1 2">ATCC 38327</strain>
    </source>
</reference>
<dbReference type="GO" id="GO:0030686">
    <property type="term" value="C:90S preribosome"/>
    <property type="evidence" value="ECO:0007669"/>
    <property type="project" value="TreeGrafter"/>
</dbReference>
<dbReference type="OrthoDB" id="360653at2759"/>
<name>A0A0L0SFP4_ALLM3</name>
<dbReference type="EMBL" id="GG745338">
    <property type="protein sequence ID" value="KNE61338.1"/>
    <property type="molecule type" value="Genomic_DNA"/>
</dbReference>
<dbReference type="InterPro" id="IPR052575">
    <property type="entry name" value="SSU_processome_comp_20"/>
</dbReference>
<dbReference type="GO" id="GO:0032040">
    <property type="term" value="C:small-subunit processome"/>
    <property type="evidence" value="ECO:0007669"/>
    <property type="project" value="TreeGrafter"/>
</dbReference>
<evidence type="ECO:0000313" key="2">
    <source>
        <dbReference type="Proteomes" id="UP000054350"/>
    </source>
</evidence>
<dbReference type="Proteomes" id="UP000054350">
    <property type="component" value="Unassembled WGS sequence"/>
</dbReference>
<proteinExistence type="predicted"/>
<dbReference type="PANTHER" id="PTHR17695:SF11">
    <property type="entry name" value="SMALL SUBUNIT PROCESSOME COMPONENT 20 HOMOLOG"/>
    <property type="match status" value="1"/>
</dbReference>
<dbReference type="VEuPathDB" id="FungiDB:AMAG_18614"/>